<evidence type="ECO:0000313" key="3">
    <source>
        <dbReference type="Proteomes" id="UP000238413"/>
    </source>
</evidence>
<evidence type="ECO:0000313" key="2">
    <source>
        <dbReference type="EMBL" id="AVH58401.1"/>
    </source>
</evidence>
<accession>A0ABM6SUS7</accession>
<feature type="region of interest" description="Disordered" evidence="1">
    <location>
        <begin position="53"/>
        <end position="73"/>
    </location>
</feature>
<protein>
    <submittedName>
        <fullName evidence="2">Uncharacterized protein</fullName>
    </submittedName>
</protein>
<organism evidence="2 3">
    <name type="scientific">Streptomyces dengpaensis</name>
    <dbReference type="NCBI Taxonomy" id="2049881"/>
    <lineage>
        <taxon>Bacteria</taxon>
        <taxon>Bacillati</taxon>
        <taxon>Actinomycetota</taxon>
        <taxon>Actinomycetes</taxon>
        <taxon>Kitasatosporales</taxon>
        <taxon>Streptomycetaceae</taxon>
        <taxon>Streptomyces</taxon>
    </lineage>
</organism>
<dbReference type="Proteomes" id="UP000238413">
    <property type="component" value="Chromosome"/>
</dbReference>
<evidence type="ECO:0000256" key="1">
    <source>
        <dbReference type="SAM" id="MobiDB-lite"/>
    </source>
</evidence>
<gene>
    <name evidence="2" type="ORF">C4B68_24475</name>
</gene>
<sequence>MVAPMKCKQCGRRLTRPAADSLGPVCRRRQRAAHAKHARIVAAYRAKAHRIIRDRATRQPTPDQLALDEQEND</sequence>
<keyword evidence="3" id="KW-1185">Reference proteome</keyword>
<proteinExistence type="predicted"/>
<reference evidence="2 3" key="1">
    <citation type="submission" date="2018-02" db="EMBL/GenBank/DDBJ databases">
        <title>Complete genome sequence of Streptomyces dengpaensis, the producer of angucyclines.</title>
        <authorList>
            <person name="Yumei L."/>
        </authorList>
    </citation>
    <scope>NUCLEOTIDE SEQUENCE [LARGE SCALE GENOMIC DNA]</scope>
    <source>
        <strain evidence="2 3">XZHG99</strain>
    </source>
</reference>
<dbReference type="EMBL" id="CP026652">
    <property type="protein sequence ID" value="AVH58401.1"/>
    <property type="molecule type" value="Genomic_DNA"/>
</dbReference>
<name>A0ABM6SUS7_9ACTN</name>